<keyword evidence="6" id="KW-0813">Transport</keyword>
<accession>A0A8J3FMV0</accession>
<sequence length="296" mass="30567">MIEPFTVPFMARALAELALLAVIAGPVSVFVFARRLSFVSDALTHTVFPGVVVGYLAGGIDGVFAGALVAGIVTAIALTLLTRGGALSDDASTAVVLTAMFSLGVALVSRRSSYTADLTTFLFGRVLTVTPRQLAETAVLAVIILGLLLVGARAMIFRSFDPVGAAAAGFRIGWLDLWLNVVVALVVVAAVRAVGIILVVALLIVPAAASRMVTARLPVMAALGTGLILLSAYAGLLASWTASVEYGFSLTSASAVVLVLVLAYLLLVPLGAVRRRRRAPGHGTHAERSSPHELVG</sequence>
<dbReference type="Proteomes" id="UP000656042">
    <property type="component" value="Unassembled WGS sequence"/>
</dbReference>
<comment type="similarity">
    <text evidence="2 6">Belongs to the ABC-3 integral membrane protein family.</text>
</comment>
<dbReference type="AlphaFoldDB" id="A0A8J3FMV0"/>
<proteinExistence type="inferred from homology"/>
<feature type="transmembrane region" description="Helical" evidence="7">
    <location>
        <begin position="177"/>
        <end position="205"/>
    </location>
</feature>
<dbReference type="Gene3D" id="1.10.3470.10">
    <property type="entry name" value="ABC transporter involved in vitamin B12 uptake, BtuC"/>
    <property type="match status" value="1"/>
</dbReference>
<evidence type="ECO:0000313" key="9">
    <source>
        <dbReference type="Proteomes" id="UP000656042"/>
    </source>
</evidence>
<evidence type="ECO:0000256" key="5">
    <source>
        <dbReference type="ARBA" id="ARBA00023136"/>
    </source>
</evidence>
<feature type="transmembrane region" description="Helical" evidence="7">
    <location>
        <begin position="217"/>
        <end position="240"/>
    </location>
</feature>
<feature type="transmembrane region" description="Helical" evidence="7">
    <location>
        <begin position="91"/>
        <end position="108"/>
    </location>
</feature>
<reference evidence="8" key="2">
    <citation type="submission" date="2020-09" db="EMBL/GenBank/DDBJ databases">
        <authorList>
            <person name="Sun Q."/>
            <person name="Zhou Y."/>
        </authorList>
    </citation>
    <scope>NUCLEOTIDE SEQUENCE</scope>
    <source>
        <strain evidence="8">CGMCC 4.7299</strain>
    </source>
</reference>
<dbReference type="EMBL" id="BMMX01000001">
    <property type="protein sequence ID" value="GGK76075.1"/>
    <property type="molecule type" value="Genomic_DNA"/>
</dbReference>
<protein>
    <submittedName>
        <fullName evidence="8">Membrane protein</fullName>
    </submittedName>
</protein>
<keyword evidence="5 7" id="KW-0472">Membrane</keyword>
<dbReference type="GO" id="GO:0010043">
    <property type="term" value="P:response to zinc ion"/>
    <property type="evidence" value="ECO:0007669"/>
    <property type="project" value="TreeGrafter"/>
</dbReference>
<dbReference type="PANTHER" id="PTHR30477">
    <property type="entry name" value="ABC-TRANSPORTER METAL-BINDING PROTEIN"/>
    <property type="match status" value="1"/>
</dbReference>
<evidence type="ECO:0000256" key="1">
    <source>
        <dbReference type="ARBA" id="ARBA00004141"/>
    </source>
</evidence>
<evidence type="ECO:0000256" key="4">
    <source>
        <dbReference type="ARBA" id="ARBA00022989"/>
    </source>
</evidence>
<dbReference type="InterPro" id="IPR001626">
    <property type="entry name" value="ABC_TroCD"/>
</dbReference>
<keyword evidence="3 6" id="KW-0812">Transmembrane</keyword>
<gene>
    <name evidence="8" type="ORF">GCM10012284_07600</name>
</gene>
<feature type="transmembrane region" description="Helical" evidence="7">
    <location>
        <begin position="246"/>
        <end position="268"/>
    </location>
</feature>
<comment type="caution">
    <text evidence="8">The sequence shown here is derived from an EMBL/GenBank/DDBJ whole genome shotgun (WGS) entry which is preliminary data.</text>
</comment>
<evidence type="ECO:0000256" key="7">
    <source>
        <dbReference type="SAM" id="Phobius"/>
    </source>
</evidence>
<evidence type="ECO:0000256" key="2">
    <source>
        <dbReference type="ARBA" id="ARBA00008034"/>
    </source>
</evidence>
<feature type="transmembrane region" description="Helical" evidence="7">
    <location>
        <begin position="53"/>
        <end position="79"/>
    </location>
</feature>
<feature type="transmembrane region" description="Helical" evidence="7">
    <location>
        <begin position="13"/>
        <end position="33"/>
    </location>
</feature>
<dbReference type="PANTHER" id="PTHR30477:SF13">
    <property type="entry name" value="IRON TRANSPORT SYSTEM MEMBRANE PROTEIN HI_0360-RELATED"/>
    <property type="match status" value="1"/>
</dbReference>
<dbReference type="GO" id="GO:0043190">
    <property type="term" value="C:ATP-binding cassette (ABC) transporter complex"/>
    <property type="evidence" value="ECO:0007669"/>
    <property type="project" value="InterPro"/>
</dbReference>
<evidence type="ECO:0000313" key="8">
    <source>
        <dbReference type="EMBL" id="GGK76075.1"/>
    </source>
</evidence>
<reference evidence="8" key="1">
    <citation type="journal article" date="2014" name="Int. J. Syst. Evol. Microbiol.">
        <title>Complete genome sequence of Corynebacterium casei LMG S-19264T (=DSM 44701T), isolated from a smear-ripened cheese.</title>
        <authorList>
            <consortium name="US DOE Joint Genome Institute (JGI-PGF)"/>
            <person name="Walter F."/>
            <person name="Albersmeier A."/>
            <person name="Kalinowski J."/>
            <person name="Ruckert C."/>
        </authorList>
    </citation>
    <scope>NUCLEOTIDE SEQUENCE</scope>
    <source>
        <strain evidence="8">CGMCC 4.7299</strain>
    </source>
</reference>
<dbReference type="SUPFAM" id="SSF81345">
    <property type="entry name" value="ABC transporter involved in vitamin B12 uptake, BtuC"/>
    <property type="match status" value="1"/>
</dbReference>
<dbReference type="InterPro" id="IPR037294">
    <property type="entry name" value="ABC_BtuC-like"/>
</dbReference>
<evidence type="ECO:0000256" key="3">
    <source>
        <dbReference type="ARBA" id="ARBA00022692"/>
    </source>
</evidence>
<keyword evidence="4 7" id="KW-1133">Transmembrane helix</keyword>
<comment type="subcellular location">
    <subcellularLocation>
        <location evidence="6">Cell membrane</location>
        <topology evidence="6">Multi-pass membrane protein</topology>
    </subcellularLocation>
    <subcellularLocation>
        <location evidence="1">Membrane</location>
        <topology evidence="1">Multi-pass membrane protein</topology>
    </subcellularLocation>
</comment>
<evidence type="ECO:0000256" key="6">
    <source>
        <dbReference type="RuleBase" id="RU003943"/>
    </source>
</evidence>
<dbReference type="GO" id="GO:0055085">
    <property type="term" value="P:transmembrane transport"/>
    <property type="evidence" value="ECO:0007669"/>
    <property type="project" value="InterPro"/>
</dbReference>
<organism evidence="8 9">
    <name type="scientific">Mangrovihabitans endophyticus</name>
    <dbReference type="NCBI Taxonomy" id="1751298"/>
    <lineage>
        <taxon>Bacteria</taxon>
        <taxon>Bacillati</taxon>
        <taxon>Actinomycetota</taxon>
        <taxon>Actinomycetes</taxon>
        <taxon>Micromonosporales</taxon>
        <taxon>Micromonosporaceae</taxon>
        <taxon>Mangrovihabitans</taxon>
    </lineage>
</organism>
<dbReference type="RefSeq" id="WP_189077571.1">
    <property type="nucleotide sequence ID" value="NZ_BMMX01000001.1"/>
</dbReference>
<keyword evidence="9" id="KW-1185">Reference proteome</keyword>
<dbReference type="Pfam" id="PF00950">
    <property type="entry name" value="ABC-3"/>
    <property type="match status" value="1"/>
</dbReference>
<name>A0A8J3FMV0_9ACTN</name>
<feature type="transmembrane region" description="Helical" evidence="7">
    <location>
        <begin position="138"/>
        <end position="157"/>
    </location>
</feature>